<organism evidence="2 3">
    <name type="scientific">Plasmodiophora brassicae</name>
    <name type="common">Clubroot disease agent</name>
    <dbReference type="NCBI Taxonomy" id="37360"/>
    <lineage>
        <taxon>Eukaryota</taxon>
        <taxon>Sar</taxon>
        <taxon>Rhizaria</taxon>
        <taxon>Endomyxa</taxon>
        <taxon>Phytomyxea</taxon>
        <taxon>Plasmodiophorida</taxon>
        <taxon>Plasmodiophoridae</taxon>
        <taxon>Plasmodiophora</taxon>
    </lineage>
</organism>
<sequence>MTCDRSRRRRTTEPAPPSGSCMDSTHTSAQSQATRSRSMSFRTTSRLRPGL</sequence>
<proteinExistence type="predicted"/>
<feature type="compositionally biased region" description="Polar residues" evidence="1">
    <location>
        <begin position="21"/>
        <end position="33"/>
    </location>
</feature>
<feature type="non-terminal residue" evidence="2">
    <location>
        <position position="51"/>
    </location>
</feature>
<evidence type="ECO:0000256" key="1">
    <source>
        <dbReference type="SAM" id="MobiDB-lite"/>
    </source>
</evidence>
<feature type="compositionally biased region" description="Basic residues" evidence="1">
    <location>
        <begin position="1"/>
        <end position="10"/>
    </location>
</feature>
<evidence type="ECO:0000313" key="3">
    <source>
        <dbReference type="Proteomes" id="UP000039324"/>
    </source>
</evidence>
<protein>
    <submittedName>
        <fullName evidence="2">Uncharacterized protein</fullName>
    </submittedName>
</protein>
<evidence type="ECO:0000313" key="2">
    <source>
        <dbReference type="EMBL" id="CEO95667.1"/>
    </source>
</evidence>
<name>A0A0G4IKQ3_PLABS</name>
<dbReference type="AlphaFoldDB" id="A0A0G4IKQ3"/>
<accession>A0A0G4IKQ3</accession>
<feature type="compositionally biased region" description="Low complexity" evidence="1">
    <location>
        <begin position="34"/>
        <end position="51"/>
    </location>
</feature>
<dbReference type="EMBL" id="CDSF01000026">
    <property type="protein sequence ID" value="CEO95667.1"/>
    <property type="molecule type" value="Genomic_DNA"/>
</dbReference>
<gene>
    <name evidence="2" type="ORF">PBRA_009675</name>
</gene>
<keyword evidence="3" id="KW-1185">Reference proteome</keyword>
<reference evidence="2 3" key="1">
    <citation type="submission" date="2015-02" db="EMBL/GenBank/DDBJ databases">
        <authorList>
            <person name="Chooi Y.-H."/>
        </authorList>
    </citation>
    <scope>NUCLEOTIDE SEQUENCE [LARGE SCALE GENOMIC DNA]</scope>
    <source>
        <strain evidence="2">E3</strain>
    </source>
</reference>
<feature type="region of interest" description="Disordered" evidence="1">
    <location>
        <begin position="1"/>
        <end position="51"/>
    </location>
</feature>
<dbReference type="Proteomes" id="UP000039324">
    <property type="component" value="Unassembled WGS sequence"/>
</dbReference>